<keyword evidence="5 8" id="KW-0812">Transmembrane</keyword>
<evidence type="ECO:0000256" key="6">
    <source>
        <dbReference type="ARBA" id="ARBA00022989"/>
    </source>
</evidence>
<dbReference type="Gene3D" id="1.10.3720.10">
    <property type="entry name" value="MetI-like"/>
    <property type="match status" value="1"/>
</dbReference>
<keyword evidence="11" id="KW-1185">Reference proteome</keyword>
<evidence type="ECO:0000256" key="4">
    <source>
        <dbReference type="ARBA" id="ARBA00022475"/>
    </source>
</evidence>
<evidence type="ECO:0000256" key="5">
    <source>
        <dbReference type="ARBA" id="ARBA00022692"/>
    </source>
</evidence>
<evidence type="ECO:0000256" key="7">
    <source>
        <dbReference type="ARBA" id="ARBA00023136"/>
    </source>
</evidence>
<dbReference type="EMBL" id="JBHSGI010000004">
    <property type="protein sequence ID" value="MFC4668301.1"/>
    <property type="molecule type" value="Genomic_DNA"/>
</dbReference>
<comment type="similarity">
    <text evidence="2">Belongs to the binding-protein-dependent transport system permease family. CysTW subfamily.</text>
</comment>
<reference evidence="11" key="1">
    <citation type="journal article" date="2019" name="Int. J. Syst. Evol. Microbiol.">
        <title>The Global Catalogue of Microorganisms (GCM) 10K type strain sequencing project: providing services to taxonomists for standard genome sequencing and annotation.</title>
        <authorList>
            <consortium name="The Broad Institute Genomics Platform"/>
            <consortium name="The Broad Institute Genome Sequencing Center for Infectious Disease"/>
            <person name="Wu L."/>
            <person name="Ma J."/>
        </authorList>
    </citation>
    <scope>NUCLEOTIDE SEQUENCE [LARGE SCALE GENOMIC DNA]</scope>
    <source>
        <strain evidence="11">CGMCC 4.7283</strain>
    </source>
</reference>
<evidence type="ECO:0000256" key="8">
    <source>
        <dbReference type="RuleBase" id="RU363032"/>
    </source>
</evidence>
<keyword evidence="4" id="KW-1003">Cell membrane</keyword>
<evidence type="ECO:0000256" key="3">
    <source>
        <dbReference type="ARBA" id="ARBA00022448"/>
    </source>
</evidence>
<dbReference type="PROSITE" id="PS50928">
    <property type="entry name" value="ABC_TM1"/>
    <property type="match status" value="1"/>
</dbReference>
<organism evidence="10 11">
    <name type="scientific">Seohaeicola nanhaiensis</name>
    <dbReference type="NCBI Taxonomy" id="1387282"/>
    <lineage>
        <taxon>Bacteria</taxon>
        <taxon>Pseudomonadati</taxon>
        <taxon>Pseudomonadota</taxon>
        <taxon>Alphaproteobacteria</taxon>
        <taxon>Rhodobacterales</taxon>
        <taxon>Roseobacteraceae</taxon>
        <taxon>Seohaeicola</taxon>
    </lineage>
</organism>
<feature type="transmembrane region" description="Helical" evidence="8">
    <location>
        <begin position="166"/>
        <end position="185"/>
    </location>
</feature>
<feature type="transmembrane region" description="Helical" evidence="8">
    <location>
        <begin position="267"/>
        <end position="287"/>
    </location>
</feature>
<proteinExistence type="inferred from homology"/>
<evidence type="ECO:0000256" key="1">
    <source>
        <dbReference type="ARBA" id="ARBA00004651"/>
    </source>
</evidence>
<protein>
    <submittedName>
        <fullName evidence="10">ABC transporter permease</fullName>
    </submittedName>
</protein>
<evidence type="ECO:0000313" key="10">
    <source>
        <dbReference type="EMBL" id="MFC4668301.1"/>
    </source>
</evidence>
<dbReference type="Proteomes" id="UP001595973">
    <property type="component" value="Unassembled WGS sequence"/>
</dbReference>
<keyword evidence="3 8" id="KW-0813">Transport</keyword>
<name>A0ABV9KF88_9RHOB</name>
<evidence type="ECO:0000256" key="2">
    <source>
        <dbReference type="ARBA" id="ARBA00007069"/>
    </source>
</evidence>
<sequence length="295" mass="33232">MTLASRRLVFRALLIGPALLAIVVFLLVPLLLMAWVSIQTRDYTGGVVWGDLSYEAYLRLIFERNLDDTLGINFAYLQIILRSVWLSFLTMTLSLLVGFPVALFMATRAPRWKALLVFMVTLPFWTNLLVRNYAWILLLRDHGTINSALLWLGVISEPLPLLHNEFAVAVGLTYSFLPFMVLPIYSSLEKIDLRLVEASFDLYANRWMALRRVVLPLAFPGIVAGCMLVFVPSLGSYVTPELLGGGKTLMIGNLIGLQFGAARNWPFGAALGLFLMVLVVLSLTVYARRYRREDR</sequence>
<dbReference type="InterPro" id="IPR035906">
    <property type="entry name" value="MetI-like_sf"/>
</dbReference>
<dbReference type="InterPro" id="IPR000515">
    <property type="entry name" value="MetI-like"/>
</dbReference>
<keyword evidence="7 8" id="KW-0472">Membrane</keyword>
<comment type="subcellular location">
    <subcellularLocation>
        <location evidence="1 8">Cell membrane</location>
        <topology evidence="1 8">Multi-pass membrane protein</topology>
    </subcellularLocation>
</comment>
<keyword evidence="6 8" id="KW-1133">Transmembrane helix</keyword>
<feature type="domain" description="ABC transmembrane type-1" evidence="9">
    <location>
        <begin position="80"/>
        <end position="286"/>
    </location>
</feature>
<dbReference type="RefSeq" id="WP_380716574.1">
    <property type="nucleotide sequence ID" value="NZ_JBHSGI010000004.1"/>
</dbReference>
<evidence type="ECO:0000259" key="9">
    <source>
        <dbReference type="PROSITE" id="PS50928"/>
    </source>
</evidence>
<feature type="transmembrane region" description="Helical" evidence="8">
    <location>
        <begin position="84"/>
        <end position="105"/>
    </location>
</feature>
<dbReference type="Pfam" id="PF00528">
    <property type="entry name" value="BPD_transp_1"/>
    <property type="match status" value="1"/>
</dbReference>
<gene>
    <name evidence="10" type="ORF">ACFO5X_07020</name>
</gene>
<comment type="caution">
    <text evidence="10">The sequence shown here is derived from an EMBL/GenBank/DDBJ whole genome shotgun (WGS) entry which is preliminary data.</text>
</comment>
<feature type="transmembrane region" description="Helical" evidence="8">
    <location>
        <begin position="12"/>
        <end position="38"/>
    </location>
</feature>
<feature type="transmembrane region" description="Helical" evidence="8">
    <location>
        <begin position="213"/>
        <end position="234"/>
    </location>
</feature>
<dbReference type="PANTHER" id="PTHR42929:SF1">
    <property type="entry name" value="INNER MEMBRANE ABC TRANSPORTER PERMEASE PROTEIN YDCU-RELATED"/>
    <property type="match status" value="1"/>
</dbReference>
<accession>A0ABV9KF88</accession>
<dbReference type="SUPFAM" id="SSF161098">
    <property type="entry name" value="MetI-like"/>
    <property type="match status" value="1"/>
</dbReference>
<dbReference type="CDD" id="cd06261">
    <property type="entry name" value="TM_PBP2"/>
    <property type="match status" value="1"/>
</dbReference>
<feature type="transmembrane region" description="Helical" evidence="8">
    <location>
        <begin position="112"/>
        <end position="130"/>
    </location>
</feature>
<evidence type="ECO:0000313" key="11">
    <source>
        <dbReference type="Proteomes" id="UP001595973"/>
    </source>
</evidence>
<dbReference type="PANTHER" id="PTHR42929">
    <property type="entry name" value="INNER MEMBRANE ABC TRANSPORTER PERMEASE PROTEIN YDCU-RELATED-RELATED"/>
    <property type="match status" value="1"/>
</dbReference>